<gene>
    <name evidence="1" type="ORF">DCAF_LOCUS6059</name>
</gene>
<accession>A0AAV1R318</accession>
<dbReference type="AlphaFoldDB" id="A0AAV1R318"/>
<keyword evidence="2" id="KW-1185">Reference proteome</keyword>
<dbReference type="EMBL" id="CAWUPB010000893">
    <property type="protein sequence ID" value="CAK7328337.1"/>
    <property type="molecule type" value="Genomic_DNA"/>
</dbReference>
<protein>
    <submittedName>
        <fullName evidence="1">Uncharacterized protein</fullName>
    </submittedName>
</protein>
<name>A0AAV1R318_9ROSI</name>
<proteinExistence type="predicted"/>
<sequence>PLDNDLYTFSLDHALGRPFFVQDHRANLATRHALFGPRRLVEASSPEITTRSGDFVGKQILLLETRSLKACSSGLEP</sequence>
<organism evidence="1 2">
    <name type="scientific">Dovyalis caffra</name>
    <dbReference type="NCBI Taxonomy" id="77055"/>
    <lineage>
        <taxon>Eukaryota</taxon>
        <taxon>Viridiplantae</taxon>
        <taxon>Streptophyta</taxon>
        <taxon>Embryophyta</taxon>
        <taxon>Tracheophyta</taxon>
        <taxon>Spermatophyta</taxon>
        <taxon>Magnoliopsida</taxon>
        <taxon>eudicotyledons</taxon>
        <taxon>Gunneridae</taxon>
        <taxon>Pentapetalae</taxon>
        <taxon>rosids</taxon>
        <taxon>fabids</taxon>
        <taxon>Malpighiales</taxon>
        <taxon>Salicaceae</taxon>
        <taxon>Flacourtieae</taxon>
        <taxon>Dovyalis</taxon>
    </lineage>
</organism>
<feature type="non-terminal residue" evidence="1">
    <location>
        <position position="1"/>
    </location>
</feature>
<evidence type="ECO:0000313" key="1">
    <source>
        <dbReference type="EMBL" id="CAK7328337.1"/>
    </source>
</evidence>
<evidence type="ECO:0000313" key="2">
    <source>
        <dbReference type="Proteomes" id="UP001314170"/>
    </source>
</evidence>
<feature type="non-terminal residue" evidence="1">
    <location>
        <position position="77"/>
    </location>
</feature>
<reference evidence="1 2" key="1">
    <citation type="submission" date="2024-01" db="EMBL/GenBank/DDBJ databases">
        <authorList>
            <person name="Waweru B."/>
        </authorList>
    </citation>
    <scope>NUCLEOTIDE SEQUENCE [LARGE SCALE GENOMIC DNA]</scope>
</reference>
<comment type="caution">
    <text evidence="1">The sequence shown here is derived from an EMBL/GenBank/DDBJ whole genome shotgun (WGS) entry which is preliminary data.</text>
</comment>
<dbReference type="Proteomes" id="UP001314170">
    <property type="component" value="Unassembled WGS sequence"/>
</dbReference>